<evidence type="ECO:0000313" key="4">
    <source>
        <dbReference type="Proteomes" id="UP000305840"/>
    </source>
</evidence>
<dbReference type="GO" id="GO:0004519">
    <property type="term" value="F:endonuclease activity"/>
    <property type="evidence" value="ECO:0007669"/>
    <property type="project" value="UniProtKB-KW"/>
</dbReference>
<keyword evidence="3" id="KW-0378">Hydrolase</keyword>
<accession>A0A4U2F532</accession>
<dbReference type="AlphaFoldDB" id="A0A4U2F532"/>
<dbReference type="InterPro" id="IPR041578">
    <property type="entry name" value="PIN_8"/>
</dbReference>
<keyword evidence="3" id="KW-0540">Nuclease</keyword>
<dbReference type="Proteomes" id="UP000305840">
    <property type="component" value="Unassembled WGS sequence"/>
</dbReference>
<comment type="caution">
    <text evidence="3">The sequence shown here is derived from an EMBL/GenBank/DDBJ whole genome shotgun (WGS) entry which is preliminary data.</text>
</comment>
<dbReference type="RefSeq" id="WP_099166621.1">
    <property type="nucleotide sequence ID" value="NZ_MCSJ01000007.1"/>
</dbReference>
<name>A0A4U2F532_9VIBR</name>
<gene>
    <name evidence="3" type="ORF">FCV91_08250</name>
</gene>
<dbReference type="EMBL" id="SYVO01000023">
    <property type="protein sequence ID" value="TKG10247.1"/>
    <property type="molecule type" value="Genomic_DNA"/>
</dbReference>
<protein>
    <submittedName>
        <fullName evidence="3">HNH endonuclease</fullName>
    </submittedName>
</protein>
<evidence type="ECO:0000313" key="3">
    <source>
        <dbReference type="EMBL" id="TKG10247.1"/>
    </source>
</evidence>
<feature type="coiled-coil region" evidence="1">
    <location>
        <begin position="112"/>
        <end position="139"/>
    </location>
</feature>
<dbReference type="Pfam" id="PF18476">
    <property type="entry name" value="PIN_8"/>
    <property type="match status" value="1"/>
</dbReference>
<sequence>MSLIFNKREIYPSPKAAFKFSLKSVNDLKADCLFVLDANVLLLPFTTDGKSLEEIKRIYTTLVHENRLYIPSQAAREYLDNRSTKLTELYKSISDKSSQNFKYVCPHPLLSGMEEYAELEQLENNLKDALKAYRNKLQQTLTSVKNWGWNDPVSKMYHEVLDGRILDDDHINVKTVESDLKRRNDHKIPPGYKDGSKEANQAGDLLIWHEILHLAKQQNKDVVFVSGDAKSDWFHKSDKKAIYPRFELVDEFREQTEGKTFHIMSLSQVLSTFEASDEVVSDVESSEEKAATKTQPEAKQDKVIEGHDVTSQYSELLGTPNDHLLIQTSSTWKQKHGLDTDTYEVSELNSLGEIIANYEIYDSTAMRPPFNHQMTYRKFAKKI</sequence>
<reference evidence="3 4" key="1">
    <citation type="submission" date="2019-04" db="EMBL/GenBank/DDBJ databases">
        <title>A reverse ecology approach based on a biological definition of microbial populations.</title>
        <authorList>
            <person name="Arevalo P."/>
            <person name="Vaninsberghe D."/>
            <person name="Elsherbini J."/>
            <person name="Gore J."/>
            <person name="Polz M."/>
        </authorList>
    </citation>
    <scope>NUCLEOTIDE SEQUENCE [LARGE SCALE GENOMIC DNA]</scope>
    <source>
        <strain evidence="3 4">10N.222.48.A1</strain>
    </source>
</reference>
<keyword evidence="3" id="KW-0255">Endonuclease</keyword>
<proteinExistence type="predicted"/>
<evidence type="ECO:0000256" key="1">
    <source>
        <dbReference type="SAM" id="Coils"/>
    </source>
</evidence>
<organism evidence="3 4">
    <name type="scientific">Vibrio lentus</name>
    <dbReference type="NCBI Taxonomy" id="136468"/>
    <lineage>
        <taxon>Bacteria</taxon>
        <taxon>Pseudomonadati</taxon>
        <taxon>Pseudomonadota</taxon>
        <taxon>Gammaproteobacteria</taxon>
        <taxon>Vibrionales</taxon>
        <taxon>Vibrionaceae</taxon>
        <taxon>Vibrio</taxon>
    </lineage>
</organism>
<keyword evidence="1" id="KW-0175">Coiled coil</keyword>
<feature type="domain" description="PIN like" evidence="2">
    <location>
        <begin position="33"/>
        <end position="248"/>
    </location>
</feature>
<evidence type="ECO:0000259" key="2">
    <source>
        <dbReference type="Pfam" id="PF18476"/>
    </source>
</evidence>